<sequence>MVELINKDYTADFVNLSTNLRIAGITSMLQQSGGPSDTGPQTSNVDIVRHCLRTYATSTRPGALRPWWDSPGQTLWMRRYTVSMDFVRRFERQCGSQASVGRLEAHPAYQSFCNKWRPTSLLPYGEQHTFCTDPVLSMLYRTVHPSICCQS</sequence>
<evidence type="ECO:0000313" key="2">
    <source>
        <dbReference type="Proteomes" id="UP001157502"/>
    </source>
</evidence>
<reference evidence="1" key="1">
    <citation type="submission" date="2021-05" db="EMBL/GenBank/DDBJ databases">
        <authorList>
            <person name="Pan Q."/>
            <person name="Jouanno E."/>
            <person name="Zahm M."/>
            <person name="Klopp C."/>
            <person name="Cabau C."/>
            <person name="Louis A."/>
            <person name="Berthelot C."/>
            <person name="Parey E."/>
            <person name="Roest Crollius H."/>
            <person name="Montfort J."/>
            <person name="Robinson-Rechavi M."/>
            <person name="Bouchez O."/>
            <person name="Lampietro C."/>
            <person name="Lopez Roques C."/>
            <person name="Donnadieu C."/>
            <person name="Postlethwait J."/>
            <person name="Bobe J."/>
            <person name="Dillon D."/>
            <person name="Chandos A."/>
            <person name="von Hippel F."/>
            <person name="Guiguen Y."/>
        </authorList>
    </citation>
    <scope>NUCLEOTIDE SEQUENCE</scope>
    <source>
        <strain evidence="1">YG-Jan2019</strain>
    </source>
</reference>
<accession>A0ACC2GSD5</accession>
<dbReference type="EMBL" id="CM055737">
    <property type="protein sequence ID" value="KAJ8006380.1"/>
    <property type="molecule type" value="Genomic_DNA"/>
</dbReference>
<comment type="caution">
    <text evidence="1">The sequence shown here is derived from an EMBL/GenBank/DDBJ whole genome shotgun (WGS) entry which is preliminary data.</text>
</comment>
<gene>
    <name evidence="1" type="ORF">DPEC_G00134620</name>
</gene>
<name>A0ACC2GSD5_DALPE</name>
<keyword evidence="2" id="KW-1185">Reference proteome</keyword>
<protein>
    <submittedName>
        <fullName evidence="1">Uncharacterized protein</fullName>
    </submittedName>
</protein>
<evidence type="ECO:0000313" key="1">
    <source>
        <dbReference type="EMBL" id="KAJ8006380.1"/>
    </source>
</evidence>
<dbReference type="Proteomes" id="UP001157502">
    <property type="component" value="Chromosome 10"/>
</dbReference>
<proteinExistence type="predicted"/>
<organism evidence="1 2">
    <name type="scientific">Dallia pectoralis</name>
    <name type="common">Alaska blackfish</name>
    <dbReference type="NCBI Taxonomy" id="75939"/>
    <lineage>
        <taxon>Eukaryota</taxon>
        <taxon>Metazoa</taxon>
        <taxon>Chordata</taxon>
        <taxon>Craniata</taxon>
        <taxon>Vertebrata</taxon>
        <taxon>Euteleostomi</taxon>
        <taxon>Actinopterygii</taxon>
        <taxon>Neopterygii</taxon>
        <taxon>Teleostei</taxon>
        <taxon>Protacanthopterygii</taxon>
        <taxon>Esociformes</taxon>
        <taxon>Umbridae</taxon>
        <taxon>Dallia</taxon>
    </lineage>
</organism>